<evidence type="ECO:0000313" key="6">
    <source>
        <dbReference type="Proteomes" id="UP000288812"/>
    </source>
</evidence>
<dbReference type="GO" id="GO:0003677">
    <property type="term" value="F:DNA binding"/>
    <property type="evidence" value="ECO:0007669"/>
    <property type="project" value="UniProtKB-KW"/>
</dbReference>
<dbReference type="OrthoDB" id="2323705at2"/>
<dbReference type="GO" id="GO:0003700">
    <property type="term" value="F:DNA-binding transcription factor activity"/>
    <property type="evidence" value="ECO:0007669"/>
    <property type="project" value="InterPro"/>
</dbReference>
<keyword evidence="1" id="KW-0805">Transcription regulation</keyword>
<gene>
    <name evidence="5" type="ORF">EF514_05795</name>
</gene>
<dbReference type="Pfam" id="PF12802">
    <property type="entry name" value="MarR_2"/>
    <property type="match status" value="1"/>
</dbReference>
<dbReference type="SUPFAM" id="SSF46785">
    <property type="entry name" value="Winged helix' DNA-binding domain"/>
    <property type="match status" value="1"/>
</dbReference>
<dbReference type="Proteomes" id="UP000288812">
    <property type="component" value="Unassembled WGS sequence"/>
</dbReference>
<evidence type="ECO:0000313" key="5">
    <source>
        <dbReference type="EMBL" id="RVU54852.1"/>
    </source>
</evidence>
<evidence type="ECO:0000259" key="4">
    <source>
        <dbReference type="PROSITE" id="PS50995"/>
    </source>
</evidence>
<dbReference type="InterPro" id="IPR036390">
    <property type="entry name" value="WH_DNA-bd_sf"/>
</dbReference>
<dbReference type="PANTHER" id="PTHR42756">
    <property type="entry name" value="TRANSCRIPTIONAL REGULATOR, MARR"/>
    <property type="match status" value="1"/>
</dbReference>
<evidence type="ECO:0000256" key="3">
    <source>
        <dbReference type="ARBA" id="ARBA00023163"/>
    </source>
</evidence>
<dbReference type="EMBL" id="RLIH01000006">
    <property type="protein sequence ID" value="RVU54852.1"/>
    <property type="molecule type" value="Genomic_DNA"/>
</dbReference>
<comment type="caution">
    <text evidence="5">The sequence shown here is derived from an EMBL/GenBank/DDBJ whole genome shotgun (WGS) entry which is preliminary data.</text>
</comment>
<sequence>METSRLLEKTFDEVYEKFKLNFYRNIFTGFATRESTLTTTETFCTEVIHALDRPTINEVGRFLGISQPNITYKVNNLVKKGYVKKVQSEEDKREYFLELTEKFYKYYDIKNEYMDLVIRRAKERFTEAELAELERMLKIISDELMPEVTDGIRNLKRT</sequence>
<feature type="domain" description="HTH marR-type" evidence="4">
    <location>
        <begin position="1"/>
        <end position="142"/>
    </location>
</feature>
<reference evidence="5 6" key="1">
    <citation type="submission" date="2018-11" db="EMBL/GenBank/DDBJ databases">
        <title>Genome sequencing and assembly of Anaerosphaera sp. nov., GS7-6-2.</title>
        <authorList>
            <person name="Rettenmaier R."/>
            <person name="Liebl W."/>
            <person name="Zverlov V."/>
        </authorList>
    </citation>
    <scope>NUCLEOTIDE SEQUENCE [LARGE SCALE GENOMIC DNA]</scope>
    <source>
        <strain evidence="5 6">GS7-6-2</strain>
    </source>
</reference>
<dbReference type="Gene3D" id="1.10.10.10">
    <property type="entry name" value="Winged helix-like DNA-binding domain superfamily/Winged helix DNA-binding domain"/>
    <property type="match status" value="1"/>
</dbReference>
<keyword evidence="3" id="KW-0804">Transcription</keyword>
<dbReference type="InterPro" id="IPR000835">
    <property type="entry name" value="HTH_MarR-typ"/>
</dbReference>
<dbReference type="PANTHER" id="PTHR42756:SF1">
    <property type="entry name" value="TRANSCRIPTIONAL REPRESSOR OF EMRAB OPERON"/>
    <property type="match status" value="1"/>
</dbReference>
<evidence type="ECO:0000256" key="1">
    <source>
        <dbReference type="ARBA" id="ARBA00023015"/>
    </source>
</evidence>
<accession>A0A437S781</accession>
<organism evidence="5 6">
    <name type="scientific">Anaerosphaera multitolerans</name>
    <dbReference type="NCBI Taxonomy" id="2487351"/>
    <lineage>
        <taxon>Bacteria</taxon>
        <taxon>Bacillati</taxon>
        <taxon>Bacillota</taxon>
        <taxon>Tissierellia</taxon>
        <taxon>Tissierellales</taxon>
        <taxon>Peptoniphilaceae</taxon>
        <taxon>Anaerosphaera</taxon>
    </lineage>
</organism>
<evidence type="ECO:0000256" key="2">
    <source>
        <dbReference type="ARBA" id="ARBA00023125"/>
    </source>
</evidence>
<dbReference type="InterPro" id="IPR036388">
    <property type="entry name" value="WH-like_DNA-bd_sf"/>
</dbReference>
<dbReference type="AlphaFoldDB" id="A0A437S781"/>
<keyword evidence="6" id="KW-1185">Reference proteome</keyword>
<keyword evidence="2" id="KW-0238">DNA-binding</keyword>
<proteinExistence type="predicted"/>
<name>A0A437S781_9FIRM</name>
<protein>
    <submittedName>
        <fullName evidence="5">MarR family transcriptional regulator</fullName>
    </submittedName>
</protein>
<dbReference type="SMART" id="SM00347">
    <property type="entry name" value="HTH_MARR"/>
    <property type="match status" value="1"/>
</dbReference>
<dbReference type="PROSITE" id="PS50995">
    <property type="entry name" value="HTH_MARR_2"/>
    <property type="match status" value="1"/>
</dbReference>